<evidence type="ECO:0000256" key="7">
    <source>
        <dbReference type="ARBA" id="ARBA00022989"/>
    </source>
</evidence>
<evidence type="ECO:0000256" key="10">
    <source>
        <dbReference type="SAM" id="Phobius"/>
    </source>
</evidence>
<keyword evidence="8 10" id="KW-0472">Membrane</keyword>
<proteinExistence type="inferred from homology"/>
<feature type="chain" id="PRO_5035277330" evidence="11">
    <location>
        <begin position="20"/>
        <end position="183"/>
    </location>
</feature>
<feature type="transmembrane region" description="Helical" evidence="10">
    <location>
        <begin position="157"/>
        <end position="180"/>
    </location>
</feature>
<comment type="pathway">
    <text evidence="2">Glycolipid biosynthesis; glycosylphosphatidylinositol-anchor biosynthesis.</text>
</comment>
<evidence type="ECO:0000256" key="9">
    <source>
        <dbReference type="ARBA" id="ARBA00023180"/>
    </source>
</evidence>
<sequence length="183" mass="19775">MKTILILALVALAVSSKVAISLEGSSFHRSLRIELYDLAKPVELNFSLPTGVFLDPHDPRLPDMNATGATVAVTCDPSDINIELPECAAEPMTVALHISPTQRATTALPLHVRYWCAEVPGSGIHNYTIPPPTCDGSDELVVGDLQYAVPYHLDDGWTTSVTLAVICFVALFLLVEMVCVRGF</sequence>
<name>A0A8J6E004_9EUKA</name>
<evidence type="ECO:0000256" key="11">
    <source>
        <dbReference type="SAM" id="SignalP"/>
    </source>
</evidence>
<dbReference type="PANTHER" id="PTHR28650">
    <property type="entry name" value="PHOSPHATIDYLINOSITOL-GLYCAN BIOSYNTHESIS CLASS X PROTEIN"/>
    <property type="match status" value="1"/>
</dbReference>
<keyword evidence="11" id="KW-0732">Signal</keyword>
<evidence type="ECO:0000256" key="4">
    <source>
        <dbReference type="ARBA" id="ARBA00022502"/>
    </source>
</evidence>
<comment type="subcellular location">
    <subcellularLocation>
        <location evidence="1">Endoplasmic reticulum membrane</location>
        <topology evidence="1">Single-pass membrane protein</topology>
    </subcellularLocation>
</comment>
<evidence type="ECO:0000256" key="5">
    <source>
        <dbReference type="ARBA" id="ARBA00022692"/>
    </source>
</evidence>
<dbReference type="Proteomes" id="UP000717585">
    <property type="component" value="Unassembled WGS sequence"/>
</dbReference>
<dbReference type="PANTHER" id="PTHR28650:SF1">
    <property type="entry name" value="PHOSPHATIDYLINOSITOL-GLYCAN BIOSYNTHESIS CLASS X PROTEIN"/>
    <property type="match status" value="1"/>
</dbReference>
<evidence type="ECO:0000313" key="12">
    <source>
        <dbReference type="EMBL" id="KAG9394374.1"/>
    </source>
</evidence>
<dbReference type="GO" id="GO:0006506">
    <property type="term" value="P:GPI anchor biosynthetic process"/>
    <property type="evidence" value="ECO:0007669"/>
    <property type="project" value="UniProtKB-UniPathway"/>
</dbReference>
<accession>A0A8J6E004</accession>
<dbReference type="InterPro" id="IPR040039">
    <property type="entry name" value="PIGX"/>
</dbReference>
<dbReference type="InterPro" id="IPR013233">
    <property type="entry name" value="PIG-X/PBN1"/>
</dbReference>
<feature type="signal peptide" evidence="11">
    <location>
        <begin position="1"/>
        <end position="19"/>
    </location>
</feature>
<dbReference type="UniPathway" id="UPA00196"/>
<keyword evidence="5 10" id="KW-0812">Transmembrane</keyword>
<keyword evidence="4" id="KW-0337">GPI-anchor biosynthesis</keyword>
<keyword evidence="13" id="KW-1185">Reference proteome</keyword>
<gene>
    <name evidence="12" type="ORF">J8273_4018</name>
</gene>
<evidence type="ECO:0000256" key="1">
    <source>
        <dbReference type="ARBA" id="ARBA00004389"/>
    </source>
</evidence>
<evidence type="ECO:0000256" key="6">
    <source>
        <dbReference type="ARBA" id="ARBA00022824"/>
    </source>
</evidence>
<keyword evidence="6" id="KW-0256">Endoplasmic reticulum</keyword>
<comment type="similarity">
    <text evidence="3">Belongs to the PIGX family.</text>
</comment>
<dbReference type="GO" id="GO:0005789">
    <property type="term" value="C:endoplasmic reticulum membrane"/>
    <property type="evidence" value="ECO:0007669"/>
    <property type="project" value="UniProtKB-SubCell"/>
</dbReference>
<evidence type="ECO:0000256" key="2">
    <source>
        <dbReference type="ARBA" id="ARBA00004687"/>
    </source>
</evidence>
<dbReference type="AlphaFoldDB" id="A0A8J6E004"/>
<keyword evidence="9" id="KW-0325">Glycoprotein</keyword>
<protein>
    <submittedName>
        <fullName evidence="12">Uncharacterized protein</fullName>
    </submittedName>
</protein>
<comment type="caution">
    <text evidence="12">The sequence shown here is derived from an EMBL/GenBank/DDBJ whole genome shotgun (WGS) entry which is preliminary data.</text>
</comment>
<organism evidence="12 13">
    <name type="scientific">Carpediemonas membranifera</name>
    <dbReference type="NCBI Taxonomy" id="201153"/>
    <lineage>
        <taxon>Eukaryota</taxon>
        <taxon>Metamonada</taxon>
        <taxon>Carpediemonas-like organisms</taxon>
        <taxon>Carpediemonas</taxon>
    </lineage>
</organism>
<keyword evidence="7 10" id="KW-1133">Transmembrane helix</keyword>
<reference evidence="12" key="1">
    <citation type="submission" date="2021-05" db="EMBL/GenBank/DDBJ databases">
        <title>A free-living protist that lacks canonical eukaryotic 1 DNA replication and segregation systems.</title>
        <authorList>
            <person name="Salas-Leiva D.E."/>
            <person name="Tromer E.C."/>
            <person name="Curtis B.A."/>
            <person name="Jerlstrom-Hultqvist J."/>
            <person name="Kolisko M."/>
            <person name="Yi Z."/>
            <person name="Salas-Leiva J.S."/>
            <person name="Gallot-Lavallee L."/>
            <person name="Kops G.J.P.L."/>
            <person name="Archibald J.M."/>
            <person name="Simpson A.G.B."/>
            <person name="Roger A.J."/>
        </authorList>
    </citation>
    <scope>NUCLEOTIDE SEQUENCE</scope>
    <source>
        <strain evidence="12">BICM</strain>
    </source>
</reference>
<dbReference type="EMBL" id="JAHDYR010000015">
    <property type="protein sequence ID" value="KAG9394374.1"/>
    <property type="molecule type" value="Genomic_DNA"/>
</dbReference>
<dbReference type="Pfam" id="PF08320">
    <property type="entry name" value="PIG-X"/>
    <property type="match status" value="1"/>
</dbReference>
<evidence type="ECO:0000256" key="8">
    <source>
        <dbReference type="ARBA" id="ARBA00023136"/>
    </source>
</evidence>
<evidence type="ECO:0000256" key="3">
    <source>
        <dbReference type="ARBA" id="ARBA00010345"/>
    </source>
</evidence>
<evidence type="ECO:0000313" key="13">
    <source>
        <dbReference type="Proteomes" id="UP000717585"/>
    </source>
</evidence>